<evidence type="ECO:0000256" key="3">
    <source>
        <dbReference type="PROSITE-ProRule" id="PRU00023"/>
    </source>
</evidence>
<feature type="repeat" description="ANK" evidence="3">
    <location>
        <begin position="42"/>
        <end position="74"/>
    </location>
</feature>
<evidence type="ECO:0000313" key="6">
    <source>
        <dbReference type="WBParaSite" id="EVEC_0001076901-mRNA-1"/>
    </source>
</evidence>
<sequence>MTTNEQKFLEYARKGDTSCLLKILSSIAEAERVRLALARDVQKETSLHYACRFGDLKLIKFLTDSGADLNARNGKLGTPLHCAVSHGHLPAVRHLLECEVEIDQKDNSGVNFFAVLKTQKVD</sequence>
<evidence type="ECO:0000313" key="4">
    <source>
        <dbReference type="EMBL" id="VDD95343.1"/>
    </source>
</evidence>
<dbReference type="PANTHER" id="PTHR24171:SF9">
    <property type="entry name" value="ANKYRIN REPEAT DOMAIN-CONTAINING PROTEIN 39"/>
    <property type="match status" value="1"/>
</dbReference>
<dbReference type="InterPro" id="IPR036770">
    <property type="entry name" value="Ankyrin_rpt-contain_sf"/>
</dbReference>
<organism evidence="6">
    <name type="scientific">Enterobius vermicularis</name>
    <name type="common">Human pinworm</name>
    <dbReference type="NCBI Taxonomy" id="51028"/>
    <lineage>
        <taxon>Eukaryota</taxon>
        <taxon>Metazoa</taxon>
        <taxon>Ecdysozoa</taxon>
        <taxon>Nematoda</taxon>
        <taxon>Chromadorea</taxon>
        <taxon>Rhabditida</taxon>
        <taxon>Spirurina</taxon>
        <taxon>Oxyuridomorpha</taxon>
        <taxon>Oxyuroidea</taxon>
        <taxon>Oxyuridae</taxon>
        <taxon>Enterobius</taxon>
    </lineage>
</organism>
<dbReference type="OrthoDB" id="5846319at2759"/>
<dbReference type="SMART" id="SM00248">
    <property type="entry name" value="ANK"/>
    <property type="match status" value="2"/>
</dbReference>
<dbReference type="PROSITE" id="PS50088">
    <property type="entry name" value="ANK_REPEAT"/>
    <property type="match status" value="2"/>
</dbReference>
<accession>A0A0N4VIU8</accession>
<dbReference type="SUPFAM" id="SSF48403">
    <property type="entry name" value="Ankyrin repeat"/>
    <property type="match status" value="1"/>
</dbReference>
<protein>
    <submittedName>
        <fullName evidence="6">ANK_REP_REGION domain-containing protein</fullName>
    </submittedName>
</protein>
<keyword evidence="1" id="KW-0677">Repeat</keyword>
<dbReference type="InterPro" id="IPR002110">
    <property type="entry name" value="Ankyrin_rpt"/>
</dbReference>
<reference evidence="4 5" key="2">
    <citation type="submission" date="2018-10" db="EMBL/GenBank/DDBJ databases">
        <authorList>
            <consortium name="Pathogen Informatics"/>
        </authorList>
    </citation>
    <scope>NUCLEOTIDE SEQUENCE [LARGE SCALE GENOMIC DNA]</scope>
</reference>
<keyword evidence="5" id="KW-1185">Reference proteome</keyword>
<keyword evidence="2 3" id="KW-0040">ANK repeat</keyword>
<dbReference type="Gene3D" id="1.25.40.20">
    <property type="entry name" value="Ankyrin repeat-containing domain"/>
    <property type="match status" value="1"/>
</dbReference>
<gene>
    <name evidence="4" type="ORF">EVEC_LOCUS10094</name>
</gene>
<dbReference type="WBParaSite" id="EVEC_0001076901-mRNA-1">
    <property type="protein sequence ID" value="EVEC_0001076901-mRNA-1"/>
    <property type="gene ID" value="EVEC_0001076901"/>
</dbReference>
<dbReference type="PANTHER" id="PTHR24171">
    <property type="entry name" value="ANKYRIN REPEAT DOMAIN-CONTAINING PROTEIN 39-RELATED"/>
    <property type="match status" value="1"/>
</dbReference>
<proteinExistence type="predicted"/>
<feature type="repeat" description="ANK" evidence="3">
    <location>
        <begin position="75"/>
        <end position="107"/>
    </location>
</feature>
<dbReference type="Proteomes" id="UP000274131">
    <property type="component" value="Unassembled WGS sequence"/>
</dbReference>
<dbReference type="EMBL" id="UXUI01010528">
    <property type="protein sequence ID" value="VDD95343.1"/>
    <property type="molecule type" value="Genomic_DNA"/>
</dbReference>
<evidence type="ECO:0000256" key="2">
    <source>
        <dbReference type="ARBA" id="ARBA00023043"/>
    </source>
</evidence>
<dbReference type="STRING" id="51028.A0A0N4VIU8"/>
<name>A0A0N4VIU8_ENTVE</name>
<evidence type="ECO:0000256" key="1">
    <source>
        <dbReference type="ARBA" id="ARBA00022737"/>
    </source>
</evidence>
<dbReference type="AlphaFoldDB" id="A0A0N4VIU8"/>
<dbReference type="Pfam" id="PF12796">
    <property type="entry name" value="Ank_2"/>
    <property type="match status" value="1"/>
</dbReference>
<reference evidence="6" key="1">
    <citation type="submission" date="2017-02" db="UniProtKB">
        <authorList>
            <consortium name="WormBaseParasite"/>
        </authorList>
    </citation>
    <scope>IDENTIFICATION</scope>
</reference>
<evidence type="ECO:0000313" key="5">
    <source>
        <dbReference type="Proteomes" id="UP000274131"/>
    </source>
</evidence>
<dbReference type="PROSITE" id="PS50297">
    <property type="entry name" value="ANK_REP_REGION"/>
    <property type="match status" value="2"/>
</dbReference>